<dbReference type="PANTHER" id="PTHR33202">
    <property type="entry name" value="ZINC UPTAKE REGULATION PROTEIN"/>
    <property type="match status" value="1"/>
</dbReference>
<dbReference type="Pfam" id="PF01475">
    <property type="entry name" value="FUR"/>
    <property type="match status" value="1"/>
</dbReference>
<accession>A0A5A9W8Y9</accession>
<dbReference type="InterPro" id="IPR036388">
    <property type="entry name" value="WH-like_DNA-bd_sf"/>
</dbReference>
<feature type="binding site" evidence="12">
    <location>
        <position position="94"/>
    </location>
    <ligand>
        <name>Zn(2+)</name>
        <dbReference type="ChEBI" id="CHEBI:29105"/>
    </ligand>
</feature>
<comment type="subunit">
    <text evidence="3 14">Homodimer.</text>
</comment>
<reference evidence="15 16" key="1">
    <citation type="submission" date="2019-03" db="EMBL/GenBank/DDBJ databases">
        <title>Nitrincola sp. nov. isolated from an Indian soda lake.</title>
        <authorList>
            <person name="Joshi A."/>
            <person name="Thite S.V."/>
            <person name="Joseph N."/>
            <person name="Dhotre D."/>
            <person name="Moorthy M."/>
            <person name="Shouche Y.S."/>
        </authorList>
    </citation>
    <scope>NUCLEOTIDE SEQUENCE [LARGE SCALE GENOMIC DNA]</scope>
    <source>
        <strain evidence="15 16">MEB193</strain>
    </source>
</reference>
<dbReference type="OrthoDB" id="8659436at2"/>
<keyword evidence="11 14" id="KW-0804">Transcription</keyword>
<evidence type="ECO:0000256" key="7">
    <source>
        <dbReference type="ARBA" id="ARBA00022723"/>
    </source>
</evidence>
<name>A0A5A9W8Y9_9GAMM</name>
<comment type="similarity">
    <text evidence="2 14">Belongs to the Fur family.</text>
</comment>
<evidence type="ECO:0000256" key="8">
    <source>
        <dbReference type="ARBA" id="ARBA00022833"/>
    </source>
</evidence>
<dbReference type="GO" id="GO:0005829">
    <property type="term" value="C:cytosol"/>
    <property type="evidence" value="ECO:0007669"/>
    <property type="project" value="TreeGrafter"/>
</dbReference>
<evidence type="ECO:0000256" key="6">
    <source>
        <dbReference type="ARBA" id="ARBA00022491"/>
    </source>
</evidence>
<comment type="cofactor">
    <cofactor evidence="13">
        <name>Mn(2+)</name>
        <dbReference type="ChEBI" id="CHEBI:29035"/>
    </cofactor>
    <cofactor evidence="13">
        <name>Fe(2+)</name>
        <dbReference type="ChEBI" id="CHEBI:29033"/>
    </cofactor>
    <text evidence="13">Binds 1 Mn(2+) or Fe(2+) ion per subunit.</text>
</comment>
<keyword evidence="5 14" id="KW-0963">Cytoplasm</keyword>
<dbReference type="InterPro" id="IPR036390">
    <property type="entry name" value="WH_DNA-bd_sf"/>
</dbReference>
<comment type="cofactor">
    <cofactor evidence="12">
        <name>Zn(2+)</name>
        <dbReference type="ChEBI" id="CHEBI:29105"/>
    </cofactor>
    <text evidence="12">Binds 1 zinc ion per subunit.</text>
</comment>
<dbReference type="Gene3D" id="3.30.1490.190">
    <property type="match status" value="1"/>
</dbReference>
<dbReference type="GO" id="GO:0045892">
    <property type="term" value="P:negative regulation of DNA-templated transcription"/>
    <property type="evidence" value="ECO:0007669"/>
    <property type="project" value="TreeGrafter"/>
</dbReference>
<evidence type="ECO:0000256" key="12">
    <source>
        <dbReference type="PIRSR" id="PIRSR602481-1"/>
    </source>
</evidence>
<comment type="subcellular location">
    <subcellularLocation>
        <location evidence="1 14">Cytoplasm</location>
    </subcellularLocation>
</comment>
<evidence type="ECO:0000256" key="14">
    <source>
        <dbReference type="RuleBase" id="RU364037"/>
    </source>
</evidence>
<evidence type="ECO:0000256" key="1">
    <source>
        <dbReference type="ARBA" id="ARBA00004496"/>
    </source>
</evidence>
<evidence type="ECO:0000256" key="5">
    <source>
        <dbReference type="ARBA" id="ARBA00022490"/>
    </source>
</evidence>
<dbReference type="EMBL" id="SMRS01000001">
    <property type="protein sequence ID" value="KAA0876479.1"/>
    <property type="molecule type" value="Genomic_DNA"/>
</dbReference>
<evidence type="ECO:0000256" key="10">
    <source>
        <dbReference type="ARBA" id="ARBA00023125"/>
    </source>
</evidence>
<evidence type="ECO:0000313" key="16">
    <source>
        <dbReference type="Proteomes" id="UP000325302"/>
    </source>
</evidence>
<dbReference type="AlphaFoldDB" id="A0A5A9W8Y9"/>
<dbReference type="Proteomes" id="UP000325302">
    <property type="component" value="Unassembled WGS sequence"/>
</dbReference>
<dbReference type="CDD" id="cd07153">
    <property type="entry name" value="Fur_like"/>
    <property type="match status" value="1"/>
</dbReference>
<gene>
    <name evidence="14 15" type="primary">fur</name>
    <name evidence="15" type="ORF">E1H14_01780</name>
</gene>
<dbReference type="PANTHER" id="PTHR33202:SF2">
    <property type="entry name" value="FERRIC UPTAKE REGULATION PROTEIN"/>
    <property type="match status" value="1"/>
</dbReference>
<proteinExistence type="inferred from homology"/>
<evidence type="ECO:0000256" key="2">
    <source>
        <dbReference type="ARBA" id="ARBA00007957"/>
    </source>
</evidence>
<keyword evidence="10 14" id="KW-0238">DNA-binding</keyword>
<comment type="caution">
    <text evidence="15">The sequence shown here is derived from an EMBL/GenBank/DDBJ whole genome shotgun (WGS) entry which is preliminary data.</text>
</comment>
<dbReference type="GO" id="GO:0008270">
    <property type="term" value="F:zinc ion binding"/>
    <property type="evidence" value="ECO:0007669"/>
    <property type="project" value="TreeGrafter"/>
</dbReference>
<evidence type="ECO:0000256" key="9">
    <source>
        <dbReference type="ARBA" id="ARBA00023015"/>
    </source>
</evidence>
<protein>
    <recommendedName>
        <fullName evidence="4 14">Ferric uptake regulation protein</fullName>
    </recommendedName>
</protein>
<keyword evidence="6 14" id="KW-0678">Repressor</keyword>
<dbReference type="RefSeq" id="WP_149389729.1">
    <property type="nucleotide sequence ID" value="NZ_SMRS01000001.1"/>
</dbReference>
<sequence length="138" mass="15728">MALENQELRKAGLKVTLPRVKIYQLLERAGEGEHFSAEDIYKMLMEQGEDVGLATVYRVLTQFESAGLVSRHHFEGGHSVFELARDDDHDHMVCVKTGRVNEFTDPRLNALLDEIAENAGFTITDRTLYLYGHFNDDK</sequence>
<keyword evidence="8 12" id="KW-0862">Zinc</keyword>
<dbReference type="GO" id="GO:0000976">
    <property type="term" value="F:transcription cis-regulatory region binding"/>
    <property type="evidence" value="ECO:0007669"/>
    <property type="project" value="TreeGrafter"/>
</dbReference>
<evidence type="ECO:0000256" key="11">
    <source>
        <dbReference type="ARBA" id="ARBA00023163"/>
    </source>
</evidence>
<dbReference type="SUPFAM" id="SSF46785">
    <property type="entry name" value="Winged helix' DNA-binding domain"/>
    <property type="match status" value="1"/>
</dbReference>
<dbReference type="GO" id="GO:1900705">
    <property type="term" value="P:negative regulation of siderophore biosynthetic process"/>
    <property type="evidence" value="ECO:0007669"/>
    <property type="project" value="TreeGrafter"/>
</dbReference>
<dbReference type="InterPro" id="IPR002481">
    <property type="entry name" value="FUR"/>
</dbReference>
<dbReference type="NCBIfam" id="NF006999">
    <property type="entry name" value="PRK09462.1"/>
    <property type="match status" value="1"/>
</dbReference>
<keyword evidence="13 14" id="KW-0408">Iron</keyword>
<organism evidence="15 16">
    <name type="scientific">Nitrincola tapanii</name>
    <dbReference type="NCBI Taxonomy" id="1708751"/>
    <lineage>
        <taxon>Bacteria</taxon>
        <taxon>Pseudomonadati</taxon>
        <taxon>Pseudomonadota</taxon>
        <taxon>Gammaproteobacteria</taxon>
        <taxon>Oceanospirillales</taxon>
        <taxon>Oceanospirillaceae</taxon>
        <taxon>Nitrincola</taxon>
    </lineage>
</organism>
<dbReference type="GO" id="GO:0003700">
    <property type="term" value="F:DNA-binding transcription factor activity"/>
    <property type="evidence" value="ECO:0007669"/>
    <property type="project" value="UniProtKB-UniRule"/>
</dbReference>
<feature type="binding site" evidence="13">
    <location>
        <position position="90"/>
    </location>
    <ligand>
        <name>Fe cation</name>
        <dbReference type="ChEBI" id="CHEBI:24875"/>
    </ligand>
</feature>
<dbReference type="Gene3D" id="1.10.10.10">
    <property type="entry name" value="Winged helix-like DNA-binding domain superfamily/Winged helix DNA-binding domain"/>
    <property type="match status" value="1"/>
</dbReference>
<keyword evidence="16" id="KW-1185">Reference proteome</keyword>
<keyword evidence="9 14" id="KW-0805">Transcription regulation</keyword>
<evidence type="ECO:0000256" key="3">
    <source>
        <dbReference type="ARBA" id="ARBA00011738"/>
    </source>
</evidence>
<dbReference type="FunFam" id="1.10.10.10:FF:000007">
    <property type="entry name" value="Ferric uptake regulation protein"/>
    <property type="match status" value="1"/>
</dbReference>
<evidence type="ECO:0000256" key="13">
    <source>
        <dbReference type="PIRSR" id="PIRSR602481-2"/>
    </source>
</evidence>
<evidence type="ECO:0000313" key="15">
    <source>
        <dbReference type="EMBL" id="KAA0876479.1"/>
    </source>
</evidence>
<dbReference type="InterPro" id="IPR043135">
    <property type="entry name" value="Fur_C"/>
</dbReference>
<evidence type="ECO:0000256" key="4">
    <source>
        <dbReference type="ARBA" id="ARBA00020910"/>
    </source>
</evidence>
<keyword evidence="7 12" id="KW-0479">Metal-binding</keyword>